<sequence>MSIKVLSFCVVLTLVVVLGSAQRQYNQFLDNAYYRNLYYTNRDLYNRYYGSGLKNYNPAVASAQARTVAESNEPNTGSGAYAYSYETENGIQGEERAVPVHYTNGVQEQVVDGAYSFITPEGLRVTVKYQADANGYRPVITYDGVNAALYANQPASAGVVHTRH</sequence>
<dbReference type="InterPro" id="IPR000618">
    <property type="entry name" value="Insect_cuticle"/>
</dbReference>
<organism evidence="4 5">
    <name type="scientific">Drosophila busckii</name>
    <name type="common">Fruit fly</name>
    <dbReference type="NCBI Taxonomy" id="30019"/>
    <lineage>
        <taxon>Eukaryota</taxon>
        <taxon>Metazoa</taxon>
        <taxon>Ecdysozoa</taxon>
        <taxon>Arthropoda</taxon>
        <taxon>Hexapoda</taxon>
        <taxon>Insecta</taxon>
        <taxon>Pterygota</taxon>
        <taxon>Neoptera</taxon>
        <taxon>Endopterygota</taxon>
        <taxon>Diptera</taxon>
        <taxon>Brachycera</taxon>
        <taxon>Muscomorpha</taxon>
        <taxon>Ephydroidea</taxon>
        <taxon>Drosophilidae</taxon>
        <taxon>Drosophila</taxon>
    </lineage>
</organism>
<evidence type="ECO:0000313" key="5">
    <source>
        <dbReference type="Proteomes" id="UP000494163"/>
    </source>
</evidence>
<evidence type="ECO:0000256" key="2">
    <source>
        <dbReference type="PROSITE-ProRule" id="PRU00497"/>
    </source>
</evidence>
<feature type="signal peptide" evidence="3">
    <location>
        <begin position="1"/>
        <end position="21"/>
    </location>
</feature>
<reference evidence="4 5" key="1">
    <citation type="submission" date="2015-08" db="EMBL/GenBank/DDBJ databases">
        <title>Ancestral chromatin configuration constrains chromatin evolution on differentiating sex chromosomes in Drosophila.</title>
        <authorList>
            <person name="Zhou Q."/>
            <person name="Bachtrog D."/>
        </authorList>
    </citation>
    <scope>NUCLEOTIDE SEQUENCE [LARGE SCALE GENOMIC DNA]</scope>
    <source>
        <tissue evidence="4">Whole larvae</tissue>
    </source>
</reference>
<feature type="chain" id="PRO_5005803490" evidence="3">
    <location>
        <begin position="22"/>
        <end position="164"/>
    </location>
</feature>
<dbReference type="GO" id="GO:0008010">
    <property type="term" value="F:structural constituent of chitin-based larval cuticle"/>
    <property type="evidence" value="ECO:0007669"/>
    <property type="project" value="TreeGrafter"/>
</dbReference>
<dbReference type="GO" id="GO:0062129">
    <property type="term" value="C:chitin-based extracellular matrix"/>
    <property type="evidence" value="ECO:0007669"/>
    <property type="project" value="TreeGrafter"/>
</dbReference>
<gene>
    <name evidence="4" type="ORF">Dbus_chr2Rg1173</name>
</gene>
<dbReference type="EMBL" id="CP012524">
    <property type="protein sequence ID" value="ALC41594.1"/>
    <property type="molecule type" value="Genomic_DNA"/>
</dbReference>
<proteinExistence type="predicted"/>
<dbReference type="Proteomes" id="UP000494163">
    <property type="component" value="Chromosome 2R"/>
</dbReference>
<evidence type="ECO:0000256" key="1">
    <source>
        <dbReference type="ARBA" id="ARBA00022460"/>
    </source>
</evidence>
<keyword evidence="5" id="KW-1185">Reference proteome</keyword>
<dbReference type="PANTHER" id="PTHR10380:SF218">
    <property type="entry name" value="ADULT CUTICLE PROTEIN 65AA-RELATED"/>
    <property type="match status" value="1"/>
</dbReference>
<evidence type="ECO:0000256" key="3">
    <source>
        <dbReference type="SAM" id="SignalP"/>
    </source>
</evidence>
<dbReference type="Pfam" id="PF00379">
    <property type="entry name" value="Chitin_bind_4"/>
    <property type="match status" value="1"/>
</dbReference>
<dbReference type="InterPro" id="IPR031311">
    <property type="entry name" value="CHIT_BIND_RR_consensus"/>
</dbReference>
<dbReference type="InterPro" id="IPR050468">
    <property type="entry name" value="Cuticle_Struct_Prot"/>
</dbReference>
<dbReference type="AlphaFoldDB" id="A0A0M5J2N2"/>
<keyword evidence="1 2" id="KW-0193">Cuticle</keyword>
<dbReference type="PANTHER" id="PTHR10380">
    <property type="entry name" value="CUTICLE PROTEIN"/>
    <property type="match status" value="1"/>
</dbReference>
<evidence type="ECO:0000313" key="4">
    <source>
        <dbReference type="EMBL" id="ALC41594.1"/>
    </source>
</evidence>
<dbReference type="PRINTS" id="PR00947">
    <property type="entry name" value="CUTICLE"/>
</dbReference>
<dbReference type="OrthoDB" id="6515429at2759"/>
<name>A0A0M5J2N2_DROBS</name>
<dbReference type="PROSITE" id="PS51155">
    <property type="entry name" value="CHIT_BIND_RR_2"/>
    <property type="match status" value="1"/>
</dbReference>
<accession>A0A0M5J2N2</accession>
<keyword evidence="3" id="KW-0732">Signal</keyword>
<dbReference type="OMA" id="IACEGQP"/>
<protein>
    <submittedName>
        <fullName evidence="4">Cpr49Ad</fullName>
    </submittedName>
</protein>
<dbReference type="PROSITE" id="PS00233">
    <property type="entry name" value="CHIT_BIND_RR_1"/>
    <property type="match status" value="1"/>
</dbReference>